<keyword evidence="2" id="KW-0456">Lyase</keyword>
<dbReference type="InterPro" id="IPR004360">
    <property type="entry name" value="Glyas_Fos-R_dOase_dom"/>
</dbReference>
<dbReference type="SUPFAM" id="SSF54593">
    <property type="entry name" value="Glyoxalase/Bleomycin resistance protein/Dihydroxybiphenyl dioxygenase"/>
    <property type="match status" value="1"/>
</dbReference>
<feature type="domain" description="VOC" evidence="1">
    <location>
        <begin position="2"/>
        <end position="125"/>
    </location>
</feature>
<sequence>MQFTQIKETCLYVADLDRTRAFYAERLGLEVISMVEGSHVFFRAGTSVLLCFLPEASKAKQSPPPHYAHGKQHLAFEAPDDHYEALLRAVQERGIKVYHHEKWPNHKRSFYFDDPDGHVLEVVERGVWG</sequence>
<keyword evidence="2" id="KW-0560">Oxidoreductase</keyword>
<keyword evidence="2" id="KW-0223">Dioxygenase</keyword>
<dbReference type="PANTHER" id="PTHR21366">
    <property type="entry name" value="GLYOXALASE FAMILY PROTEIN"/>
    <property type="match status" value="1"/>
</dbReference>
<dbReference type="PANTHER" id="PTHR21366:SF22">
    <property type="entry name" value="VOC DOMAIN-CONTAINING PROTEIN"/>
    <property type="match status" value="1"/>
</dbReference>
<accession>A0A840TEQ7</accession>
<protein>
    <submittedName>
        <fullName evidence="2">Catechol 2,3-dioxygenase-like lactoylglutathione lyase family enzyme</fullName>
    </submittedName>
</protein>
<evidence type="ECO:0000313" key="2">
    <source>
        <dbReference type="EMBL" id="MBB5281984.1"/>
    </source>
</evidence>
<dbReference type="AlphaFoldDB" id="A0A840TEQ7"/>
<evidence type="ECO:0000313" key="3">
    <source>
        <dbReference type="Proteomes" id="UP000557307"/>
    </source>
</evidence>
<dbReference type="InterPro" id="IPR037523">
    <property type="entry name" value="VOC_core"/>
</dbReference>
<dbReference type="PROSITE" id="PS51819">
    <property type="entry name" value="VOC"/>
    <property type="match status" value="1"/>
</dbReference>
<dbReference type="InterPro" id="IPR050383">
    <property type="entry name" value="GlyoxalaseI/FosfomycinResist"/>
</dbReference>
<name>A0A840TEQ7_9BACT</name>
<comment type="caution">
    <text evidence="2">The sequence shown here is derived from an EMBL/GenBank/DDBJ whole genome shotgun (WGS) entry which is preliminary data.</text>
</comment>
<dbReference type="RefSeq" id="WP_184169376.1">
    <property type="nucleotide sequence ID" value="NZ_JACHGF010000001.1"/>
</dbReference>
<dbReference type="EMBL" id="JACHGF010000001">
    <property type="protein sequence ID" value="MBB5281984.1"/>
    <property type="molecule type" value="Genomic_DNA"/>
</dbReference>
<dbReference type="GO" id="GO:0051213">
    <property type="term" value="F:dioxygenase activity"/>
    <property type="evidence" value="ECO:0007669"/>
    <property type="project" value="UniProtKB-KW"/>
</dbReference>
<dbReference type="Gene3D" id="3.10.180.10">
    <property type="entry name" value="2,3-Dihydroxybiphenyl 1,2-Dioxygenase, domain 1"/>
    <property type="match status" value="1"/>
</dbReference>
<dbReference type="GO" id="GO:0016829">
    <property type="term" value="F:lyase activity"/>
    <property type="evidence" value="ECO:0007669"/>
    <property type="project" value="UniProtKB-KW"/>
</dbReference>
<organism evidence="2 3">
    <name type="scientific">Rhabdobacter roseus</name>
    <dbReference type="NCBI Taxonomy" id="1655419"/>
    <lineage>
        <taxon>Bacteria</taxon>
        <taxon>Pseudomonadati</taxon>
        <taxon>Bacteroidota</taxon>
        <taxon>Cytophagia</taxon>
        <taxon>Cytophagales</taxon>
        <taxon>Cytophagaceae</taxon>
        <taxon>Rhabdobacter</taxon>
    </lineage>
</organism>
<reference evidence="2 3" key="1">
    <citation type="submission" date="2020-08" db="EMBL/GenBank/DDBJ databases">
        <title>Genomic Encyclopedia of Type Strains, Phase IV (KMG-IV): sequencing the most valuable type-strain genomes for metagenomic binning, comparative biology and taxonomic classification.</title>
        <authorList>
            <person name="Goeker M."/>
        </authorList>
    </citation>
    <scope>NUCLEOTIDE SEQUENCE [LARGE SCALE GENOMIC DNA]</scope>
    <source>
        <strain evidence="2 3">DSM 105074</strain>
    </source>
</reference>
<keyword evidence="3" id="KW-1185">Reference proteome</keyword>
<dbReference type="Pfam" id="PF00903">
    <property type="entry name" value="Glyoxalase"/>
    <property type="match status" value="1"/>
</dbReference>
<dbReference type="Proteomes" id="UP000557307">
    <property type="component" value="Unassembled WGS sequence"/>
</dbReference>
<gene>
    <name evidence="2" type="ORF">HNQ92_000105</name>
</gene>
<dbReference type="InterPro" id="IPR029068">
    <property type="entry name" value="Glyas_Bleomycin-R_OHBP_Dase"/>
</dbReference>
<proteinExistence type="predicted"/>
<evidence type="ECO:0000259" key="1">
    <source>
        <dbReference type="PROSITE" id="PS51819"/>
    </source>
</evidence>